<evidence type="ECO:0000256" key="1">
    <source>
        <dbReference type="ARBA" id="ARBA00004170"/>
    </source>
</evidence>
<dbReference type="GO" id="GO:0005829">
    <property type="term" value="C:cytosol"/>
    <property type="evidence" value="ECO:0007669"/>
    <property type="project" value="GOC"/>
</dbReference>
<organism evidence="6 7">
    <name type="scientific">Tagetes erecta</name>
    <name type="common">African marigold</name>
    <dbReference type="NCBI Taxonomy" id="13708"/>
    <lineage>
        <taxon>Eukaryota</taxon>
        <taxon>Viridiplantae</taxon>
        <taxon>Streptophyta</taxon>
        <taxon>Embryophyta</taxon>
        <taxon>Tracheophyta</taxon>
        <taxon>Spermatophyta</taxon>
        <taxon>Magnoliopsida</taxon>
        <taxon>eudicotyledons</taxon>
        <taxon>Gunneridae</taxon>
        <taxon>Pentapetalae</taxon>
        <taxon>asterids</taxon>
        <taxon>campanulids</taxon>
        <taxon>Asterales</taxon>
        <taxon>Asteraceae</taxon>
        <taxon>Asteroideae</taxon>
        <taxon>Heliantheae alliance</taxon>
        <taxon>Tageteae</taxon>
        <taxon>Tagetes</taxon>
    </lineage>
</organism>
<reference evidence="6" key="1">
    <citation type="journal article" date="2023" name="bioRxiv">
        <title>Improved chromosome-level genome assembly for marigold (Tagetes erecta).</title>
        <authorList>
            <person name="Jiang F."/>
            <person name="Yuan L."/>
            <person name="Wang S."/>
            <person name="Wang H."/>
            <person name="Xu D."/>
            <person name="Wang A."/>
            <person name="Fan W."/>
        </authorList>
    </citation>
    <scope>NUCLEOTIDE SEQUENCE</scope>
    <source>
        <strain evidence="6">WSJ</strain>
        <tissue evidence="6">Leaf</tissue>
    </source>
</reference>
<proteinExistence type="inferred from homology"/>
<gene>
    <name evidence="6" type="ORF">QVD17_14952</name>
</gene>
<keyword evidence="4" id="KW-0653">Protein transport</keyword>
<sequence length="66" mass="7693">MELQAANNCELEPVAYEFFTQAFVLYEEEIAAANDCELEPVAYEFFTQAFVLYEEEIAVTREPRVF</sequence>
<comment type="subcellular location">
    <subcellularLocation>
        <location evidence="1">Membrane</location>
        <topology evidence="1">Peripheral membrane protein</topology>
    </subcellularLocation>
</comment>
<dbReference type="GO" id="GO:0006886">
    <property type="term" value="P:intracellular protein transport"/>
    <property type="evidence" value="ECO:0007669"/>
    <property type="project" value="TreeGrafter"/>
</dbReference>
<dbReference type="InterPro" id="IPR005378">
    <property type="entry name" value="Vps35"/>
</dbReference>
<keyword evidence="7" id="KW-1185">Reference proteome</keyword>
<keyword evidence="5" id="KW-0472">Membrane</keyword>
<evidence type="ECO:0000313" key="6">
    <source>
        <dbReference type="EMBL" id="KAK1426281.1"/>
    </source>
</evidence>
<dbReference type="PANTHER" id="PTHR11099">
    <property type="entry name" value="VACUOLAR SORTING PROTEIN 35"/>
    <property type="match status" value="1"/>
</dbReference>
<dbReference type="PANTHER" id="PTHR11099:SF6">
    <property type="entry name" value="VACUOLAR PROTEIN SORTING-ASSOCIATED PROTEIN 35B"/>
    <property type="match status" value="1"/>
</dbReference>
<evidence type="ECO:0000256" key="4">
    <source>
        <dbReference type="ARBA" id="ARBA00022927"/>
    </source>
</evidence>
<evidence type="ECO:0000256" key="2">
    <source>
        <dbReference type="ARBA" id="ARBA00006536"/>
    </source>
</evidence>
<comment type="similarity">
    <text evidence="2">Belongs to the VPS35 family.</text>
</comment>
<evidence type="ECO:0000256" key="5">
    <source>
        <dbReference type="ARBA" id="ARBA00023136"/>
    </source>
</evidence>
<comment type="caution">
    <text evidence="6">The sequence shown here is derived from an EMBL/GenBank/DDBJ whole genome shotgun (WGS) entry which is preliminary data.</text>
</comment>
<dbReference type="GO" id="GO:0030906">
    <property type="term" value="C:retromer, cargo-selective complex"/>
    <property type="evidence" value="ECO:0007669"/>
    <property type="project" value="InterPro"/>
</dbReference>
<dbReference type="GO" id="GO:0042147">
    <property type="term" value="P:retrograde transport, endosome to Golgi"/>
    <property type="evidence" value="ECO:0007669"/>
    <property type="project" value="InterPro"/>
</dbReference>
<evidence type="ECO:0000256" key="3">
    <source>
        <dbReference type="ARBA" id="ARBA00022448"/>
    </source>
</evidence>
<dbReference type="AlphaFoldDB" id="A0AAD8KSA3"/>
<protein>
    <submittedName>
        <fullName evidence="6">Uncharacterized protein</fullName>
    </submittedName>
</protein>
<evidence type="ECO:0000313" key="7">
    <source>
        <dbReference type="Proteomes" id="UP001229421"/>
    </source>
</evidence>
<dbReference type="EMBL" id="JAUHHV010000004">
    <property type="protein sequence ID" value="KAK1426281.1"/>
    <property type="molecule type" value="Genomic_DNA"/>
</dbReference>
<dbReference type="GO" id="GO:0005770">
    <property type="term" value="C:late endosome"/>
    <property type="evidence" value="ECO:0007669"/>
    <property type="project" value="TreeGrafter"/>
</dbReference>
<keyword evidence="3" id="KW-0813">Transport</keyword>
<dbReference type="InterPro" id="IPR042491">
    <property type="entry name" value="Vps35_C"/>
</dbReference>
<accession>A0AAD8KSA3</accession>
<dbReference type="Gene3D" id="1.25.40.660">
    <property type="entry name" value="Vacuolar protein sorting-associated protein 35, helical subcomplex Vps35-C"/>
    <property type="match status" value="2"/>
</dbReference>
<name>A0AAD8KSA3_TARER</name>
<dbReference type="Proteomes" id="UP001229421">
    <property type="component" value="Unassembled WGS sequence"/>
</dbReference>